<dbReference type="InterPro" id="IPR016162">
    <property type="entry name" value="Ald_DH_N"/>
</dbReference>
<evidence type="ECO:0000313" key="20">
    <source>
        <dbReference type="Proteomes" id="UP000198287"/>
    </source>
</evidence>
<evidence type="ECO:0000256" key="15">
    <source>
        <dbReference type="ARBA" id="ARBA00049141"/>
    </source>
</evidence>
<dbReference type="OrthoDB" id="1934954at2759"/>
<dbReference type="EC" id="2.7.2.11" evidence="16"/>
<evidence type="ECO:0000256" key="12">
    <source>
        <dbReference type="ARBA" id="ARBA00023002"/>
    </source>
</evidence>
<keyword evidence="13" id="KW-0511">Multifunctional enzyme</keyword>
<dbReference type="STRING" id="158441.A0A226DJI9"/>
<evidence type="ECO:0000256" key="16">
    <source>
        <dbReference type="PIRNR" id="PIRNR036429"/>
    </source>
</evidence>
<name>A0A226DJI9_FOLCA</name>
<organism evidence="19 20">
    <name type="scientific">Folsomia candida</name>
    <name type="common">Springtail</name>
    <dbReference type="NCBI Taxonomy" id="158441"/>
    <lineage>
        <taxon>Eukaryota</taxon>
        <taxon>Metazoa</taxon>
        <taxon>Ecdysozoa</taxon>
        <taxon>Arthropoda</taxon>
        <taxon>Hexapoda</taxon>
        <taxon>Collembola</taxon>
        <taxon>Entomobryomorpha</taxon>
        <taxon>Isotomoidea</taxon>
        <taxon>Isotomidae</taxon>
        <taxon>Proisotominae</taxon>
        <taxon>Folsomia</taxon>
    </lineage>
</organism>
<dbReference type="GO" id="GO:0004350">
    <property type="term" value="F:glutamate-5-semialdehyde dehydrogenase activity"/>
    <property type="evidence" value="ECO:0007669"/>
    <property type="project" value="UniProtKB-UniRule"/>
</dbReference>
<evidence type="ECO:0000256" key="14">
    <source>
        <dbReference type="ARBA" id="ARBA00049024"/>
    </source>
</evidence>
<dbReference type="GO" id="GO:0005739">
    <property type="term" value="C:mitochondrion"/>
    <property type="evidence" value="ECO:0007669"/>
    <property type="project" value="UniProtKB-UniRule"/>
</dbReference>
<dbReference type="GO" id="GO:0004349">
    <property type="term" value="F:glutamate 5-kinase activity"/>
    <property type="evidence" value="ECO:0007669"/>
    <property type="project" value="UniProtKB-UniRule"/>
</dbReference>
<dbReference type="InterPro" id="IPR005766">
    <property type="entry name" value="P5_carboxy_syn"/>
</dbReference>
<dbReference type="PRINTS" id="PR00474">
    <property type="entry name" value="GLU5KINASE"/>
</dbReference>
<protein>
    <recommendedName>
        <fullName evidence="16">Delta-1-pyrroline-5-carboxylate synthase</fullName>
    </recommendedName>
    <domain>
        <recommendedName>
            <fullName evidence="16">Glutamate 5-kinase</fullName>
            <shortName evidence="16">GK</shortName>
            <ecNumber evidence="16">2.7.2.11</ecNumber>
        </recommendedName>
        <alternativeName>
            <fullName evidence="16">Gamma-glutamyl kinase</fullName>
        </alternativeName>
    </domain>
    <domain>
        <recommendedName>
            <fullName evidence="16">Gamma-glutamyl phosphate reductase</fullName>
            <shortName evidence="16">GPR</shortName>
            <ecNumber evidence="16">1.2.1.41</ecNumber>
        </recommendedName>
        <alternativeName>
            <fullName evidence="16">Glutamate-5-semialdehyde dehydrogenase</fullName>
        </alternativeName>
        <alternativeName>
            <fullName evidence="16">Glutamyl-gamma-semialdehyde dehydrogenase</fullName>
        </alternativeName>
    </domain>
</protein>
<comment type="catalytic activity">
    <reaction evidence="14 16">
        <text>L-glutamate 5-semialdehyde + phosphate + NADP(+) = L-glutamyl 5-phosphate + NADPH + H(+)</text>
        <dbReference type="Rhea" id="RHEA:19541"/>
        <dbReference type="ChEBI" id="CHEBI:15378"/>
        <dbReference type="ChEBI" id="CHEBI:43474"/>
        <dbReference type="ChEBI" id="CHEBI:57783"/>
        <dbReference type="ChEBI" id="CHEBI:58066"/>
        <dbReference type="ChEBI" id="CHEBI:58274"/>
        <dbReference type="ChEBI" id="CHEBI:58349"/>
        <dbReference type="EC" id="1.2.1.41"/>
    </reaction>
</comment>
<keyword evidence="10 16" id="KW-0067">ATP-binding</keyword>
<dbReference type="SUPFAM" id="SSF53720">
    <property type="entry name" value="ALDH-like"/>
    <property type="match status" value="1"/>
</dbReference>
<accession>A0A226DJI9</accession>
<keyword evidence="9 16" id="KW-0418">Kinase</keyword>
<dbReference type="GO" id="GO:0005524">
    <property type="term" value="F:ATP binding"/>
    <property type="evidence" value="ECO:0007669"/>
    <property type="project" value="UniProtKB-UniRule"/>
</dbReference>
<dbReference type="PANTHER" id="PTHR11063:SF8">
    <property type="entry name" value="DELTA-1-PYRROLINE-5-CARBOXYLATE SYNTHASE"/>
    <property type="match status" value="1"/>
</dbReference>
<keyword evidence="5 16" id="KW-0028">Amino-acid biosynthesis</keyword>
<dbReference type="PROSITE" id="PS01223">
    <property type="entry name" value="PROA"/>
    <property type="match status" value="1"/>
</dbReference>
<dbReference type="Gene3D" id="3.40.309.10">
    <property type="entry name" value="Aldehyde Dehydrogenase, Chain A, domain 2"/>
    <property type="match status" value="1"/>
</dbReference>
<evidence type="ECO:0000313" key="19">
    <source>
        <dbReference type="EMBL" id="OXA45685.1"/>
    </source>
</evidence>
<evidence type="ECO:0000256" key="4">
    <source>
        <dbReference type="ARBA" id="ARBA00009302"/>
    </source>
</evidence>
<evidence type="ECO:0000256" key="1">
    <source>
        <dbReference type="ARBA" id="ARBA00004985"/>
    </source>
</evidence>
<dbReference type="AlphaFoldDB" id="A0A226DJI9"/>
<keyword evidence="11 16" id="KW-0521">NADP</keyword>
<proteinExistence type="inferred from homology"/>
<comment type="catalytic activity">
    <reaction evidence="15 16">
        <text>L-glutamate + ATP = L-glutamyl 5-phosphate + ADP</text>
        <dbReference type="Rhea" id="RHEA:14877"/>
        <dbReference type="ChEBI" id="CHEBI:29985"/>
        <dbReference type="ChEBI" id="CHEBI:30616"/>
        <dbReference type="ChEBI" id="CHEBI:58274"/>
        <dbReference type="ChEBI" id="CHEBI:456216"/>
        <dbReference type="EC" id="2.7.2.11"/>
    </reaction>
</comment>
<dbReference type="InterPro" id="IPR001048">
    <property type="entry name" value="Asp/Glu/Uridylate_kinase"/>
</dbReference>
<dbReference type="OMA" id="PPMFIVD"/>
<evidence type="ECO:0000256" key="10">
    <source>
        <dbReference type="ARBA" id="ARBA00022840"/>
    </source>
</evidence>
<dbReference type="InterPro" id="IPR001057">
    <property type="entry name" value="Glu/AcGlu_kinase"/>
</dbReference>
<evidence type="ECO:0000259" key="18">
    <source>
        <dbReference type="Pfam" id="PF00696"/>
    </source>
</evidence>
<dbReference type="NCBIfam" id="TIGR00407">
    <property type="entry name" value="proA"/>
    <property type="match status" value="1"/>
</dbReference>
<comment type="similarity">
    <text evidence="3 16">In the C-terminal section; belongs to the gamma-glutamyl phosphate reductase family.</text>
</comment>
<dbReference type="CDD" id="cd07079">
    <property type="entry name" value="ALDH_F18-19_ProA-GPR"/>
    <property type="match status" value="1"/>
</dbReference>
<keyword evidence="12 16" id="KW-0560">Oxidoreductase</keyword>
<comment type="similarity">
    <text evidence="4 16">In the N-terminal section; belongs to the glutamate 5-kinase family.</text>
</comment>
<dbReference type="EC" id="1.2.1.41" evidence="16"/>
<evidence type="ECO:0000256" key="3">
    <source>
        <dbReference type="ARBA" id="ARBA00006300"/>
    </source>
</evidence>
<evidence type="ECO:0000256" key="13">
    <source>
        <dbReference type="ARBA" id="ARBA00023268"/>
    </source>
</evidence>
<keyword evidence="7 16" id="KW-0808">Transferase</keyword>
<evidence type="ECO:0000256" key="5">
    <source>
        <dbReference type="ARBA" id="ARBA00022605"/>
    </source>
</evidence>
<dbReference type="NCBIfam" id="NF001221">
    <property type="entry name" value="PRK00197.1"/>
    <property type="match status" value="1"/>
</dbReference>
<comment type="pathway">
    <text evidence="2 16">Amino-acid biosynthesis; L-proline biosynthesis; L-glutamate 5-semialdehyde from L-glutamate: step 1/2.</text>
</comment>
<dbReference type="InterPro" id="IPR015590">
    <property type="entry name" value="Aldehyde_DH_dom"/>
</dbReference>
<reference evidence="19 20" key="1">
    <citation type="submission" date="2015-12" db="EMBL/GenBank/DDBJ databases">
        <title>The genome of Folsomia candida.</title>
        <authorList>
            <person name="Faddeeva A."/>
            <person name="Derks M.F."/>
            <person name="Anvar Y."/>
            <person name="Smit S."/>
            <person name="Van Straalen N."/>
            <person name="Roelofs D."/>
        </authorList>
    </citation>
    <scope>NUCLEOTIDE SEQUENCE [LARGE SCALE GENOMIC DNA]</scope>
    <source>
        <strain evidence="19 20">VU population</strain>
        <tissue evidence="19">Whole body</tissue>
    </source>
</reference>
<evidence type="ECO:0000259" key="17">
    <source>
        <dbReference type="Pfam" id="PF00171"/>
    </source>
</evidence>
<dbReference type="Gene3D" id="3.40.605.10">
    <property type="entry name" value="Aldehyde Dehydrogenase, Chain A, domain 1"/>
    <property type="match status" value="1"/>
</dbReference>
<evidence type="ECO:0000256" key="8">
    <source>
        <dbReference type="ARBA" id="ARBA00022741"/>
    </source>
</evidence>
<evidence type="ECO:0000256" key="6">
    <source>
        <dbReference type="ARBA" id="ARBA00022650"/>
    </source>
</evidence>
<keyword evidence="8 16" id="KW-0547">Nucleotide-binding</keyword>
<dbReference type="GO" id="GO:0055129">
    <property type="term" value="P:L-proline biosynthetic process"/>
    <property type="evidence" value="ECO:0007669"/>
    <property type="project" value="UniProtKB-UniRule"/>
</dbReference>
<sequence length="835" mass="90489">MLSGQVSVLLRRFPKACNTRFLNPKHFLAVRGISSSRRSWDLMKVGSGNSPGMLSFNRPLQSRSELASARRIVVKVGSAVLTREDNCGLALGRVAALVEQVASLQNSGRECIMVTSGAVAFGKQKLAQELVMSMSMRETLHSKDRSVHGKVMLEPRAAAAVGQSGLMSLYEAMFAQYGVRIAQVLVTKSDFSDDYTRKHLFQTMSELLALNIVPIVNTNDAIAAPPQVYDALEGDITVNDNDSLAALLSTEVRADLMVLMSDVEGVFTGPPGLDGSRLMHTYCPSLNSSSVRYGAMSRVGSGGMQSKVGHDYSLSVEEELGNLDLSICSNIWFHFKFPYLQVSAATWALNQGIPVVICNGAKEGSLSSVINGRRIGTLFTTQPLGTRSPEHIADLAKEGGRQLYNLTGAQRSDIIHNMADLLVSKKPDIKIANDRDLELAEQNKLQSAIFDRLKLDDAKIMSLAEGLHTLAQDSVHLVGRTVRRTLLAKELELQQITVPIGLLLVIFEARPDCLPQIASLAIASANGLVLKGGSEATNTNNALMSIVTEALLLHGVQNSIQMVTSREDVGEIVGLGMVDLIIPRGSNQLVRQVTSQAQGVPVLGHAEGICHIYVDTDADLEKALHIIKDSKCSYPAACNAAETILIHRNLLGKKNFFGNLCDMLKAQNVEIYSGPALSKELTFGPTPAKSLRTEYSRLAVTIELVSDVLGAVDHINTYGSSHTDVIITENEKSARQFLKRVDSSCVFHNASSRFADGYRFGLGAEVGISTGRIHARGPVGVEGLLTTKWILHGHGDASTDFGPGQKQYEHISLPLDEIKDEIKEDSFKQEVHIGN</sequence>
<dbReference type="InterPro" id="IPR020593">
    <property type="entry name" value="G-glutamylP_reductase_CS"/>
</dbReference>
<feature type="domain" description="Aspartate/glutamate/uridylate kinase" evidence="18">
    <location>
        <begin position="71"/>
        <end position="308"/>
    </location>
</feature>
<dbReference type="Pfam" id="PF00696">
    <property type="entry name" value="AA_kinase"/>
    <property type="match status" value="1"/>
</dbReference>
<dbReference type="Gene3D" id="3.40.1160.10">
    <property type="entry name" value="Acetylglutamate kinase-like"/>
    <property type="match status" value="2"/>
</dbReference>
<keyword evidence="20" id="KW-1185">Reference proteome</keyword>
<dbReference type="InterPro" id="IPR016163">
    <property type="entry name" value="Ald_DH_C"/>
</dbReference>
<dbReference type="SUPFAM" id="SSF53633">
    <property type="entry name" value="Carbamate kinase-like"/>
    <property type="match status" value="2"/>
</dbReference>
<dbReference type="InterPro" id="IPR016161">
    <property type="entry name" value="Ald_DH/histidinol_DH"/>
</dbReference>
<dbReference type="InterPro" id="IPR000965">
    <property type="entry name" value="GPR_dom"/>
</dbReference>
<dbReference type="UniPathway" id="UPA00098">
    <property type="reaction ID" value="UER00359"/>
</dbReference>
<dbReference type="Proteomes" id="UP000198287">
    <property type="component" value="Unassembled WGS sequence"/>
</dbReference>
<dbReference type="Pfam" id="PF00171">
    <property type="entry name" value="Aldedh"/>
    <property type="match status" value="1"/>
</dbReference>
<evidence type="ECO:0000256" key="9">
    <source>
        <dbReference type="ARBA" id="ARBA00022777"/>
    </source>
</evidence>
<evidence type="ECO:0000256" key="11">
    <source>
        <dbReference type="ARBA" id="ARBA00022857"/>
    </source>
</evidence>
<gene>
    <name evidence="19" type="ORF">Fcan01_19719</name>
</gene>
<dbReference type="InterPro" id="IPR036393">
    <property type="entry name" value="AceGlu_kinase-like_sf"/>
</dbReference>
<feature type="domain" description="Aldehyde dehydrogenase" evidence="17">
    <location>
        <begin position="389"/>
        <end position="690"/>
    </location>
</feature>
<comment type="caution">
    <text evidence="19">The sequence shown here is derived from an EMBL/GenBank/DDBJ whole genome shotgun (WGS) entry which is preliminary data.</text>
</comment>
<dbReference type="HAMAP" id="MF_00412">
    <property type="entry name" value="ProA"/>
    <property type="match status" value="1"/>
</dbReference>
<dbReference type="PANTHER" id="PTHR11063">
    <property type="entry name" value="GLUTAMATE SEMIALDEHYDE DEHYDROGENASE"/>
    <property type="match status" value="1"/>
</dbReference>
<dbReference type="EMBL" id="LNIX01000017">
    <property type="protein sequence ID" value="OXA45685.1"/>
    <property type="molecule type" value="Genomic_DNA"/>
</dbReference>
<evidence type="ECO:0000256" key="2">
    <source>
        <dbReference type="ARBA" id="ARBA00005185"/>
    </source>
</evidence>
<comment type="pathway">
    <text evidence="1 16">Amino-acid biosynthesis; L-proline biosynthesis; L-glutamate 5-semialdehyde from L-glutamate: step 2/2.</text>
</comment>
<keyword evidence="6 16" id="KW-0641">Proline biosynthesis</keyword>
<dbReference type="PIRSF" id="PIRSF036429">
    <property type="entry name" value="P5C_syn"/>
    <property type="match status" value="1"/>
</dbReference>
<evidence type="ECO:0000256" key="7">
    <source>
        <dbReference type="ARBA" id="ARBA00022679"/>
    </source>
</evidence>